<dbReference type="AlphaFoldDB" id="A0A8H6ZFX8"/>
<protein>
    <recommendedName>
        <fullName evidence="3">F-box domain-containing protein</fullName>
    </recommendedName>
</protein>
<dbReference type="EMBL" id="JACAZH010000001">
    <property type="protein sequence ID" value="KAF7376639.1"/>
    <property type="molecule type" value="Genomic_DNA"/>
</dbReference>
<comment type="caution">
    <text evidence="1">The sequence shown here is derived from an EMBL/GenBank/DDBJ whole genome shotgun (WGS) entry which is preliminary data.</text>
</comment>
<dbReference type="OrthoDB" id="2269034at2759"/>
<evidence type="ECO:0000313" key="1">
    <source>
        <dbReference type="EMBL" id="KAF7376639.1"/>
    </source>
</evidence>
<organism evidence="1 2">
    <name type="scientific">Mycena sanguinolenta</name>
    <dbReference type="NCBI Taxonomy" id="230812"/>
    <lineage>
        <taxon>Eukaryota</taxon>
        <taxon>Fungi</taxon>
        <taxon>Dikarya</taxon>
        <taxon>Basidiomycota</taxon>
        <taxon>Agaricomycotina</taxon>
        <taxon>Agaricomycetes</taxon>
        <taxon>Agaricomycetidae</taxon>
        <taxon>Agaricales</taxon>
        <taxon>Marasmiineae</taxon>
        <taxon>Mycenaceae</taxon>
        <taxon>Mycena</taxon>
    </lineage>
</organism>
<evidence type="ECO:0000313" key="2">
    <source>
        <dbReference type="Proteomes" id="UP000623467"/>
    </source>
</evidence>
<gene>
    <name evidence="1" type="ORF">MSAN_00080700</name>
</gene>
<accession>A0A8H6ZFX8</accession>
<name>A0A8H6ZFX8_9AGAR</name>
<reference evidence="1" key="1">
    <citation type="submission" date="2020-05" db="EMBL/GenBank/DDBJ databases">
        <title>Mycena genomes resolve the evolution of fungal bioluminescence.</title>
        <authorList>
            <person name="Tsai I.J."/>
        </authorList>
    </citation>
    <scope>NUCLEOTIDE SEQUENCE</scope>
    <source>
        <strain evidence="1">160909Yilan</strain>
    </source>
</reference>
<evidence type="ECO:0008006" key="3">
    <source>
        <dbReference type="Google" id="ProtNLM"/>
    </source>
</evidence>
<dbReference type="Proteomes" id="UP000623467">
    <property type="component" value="Unassembled WGS sequence"/>
</dbReference>
<keyword evidence="2" id="KW-1185">Reference proteome</keyword>
<proteinExistence type="predicted"/>
<sequence>MADNETPATCIVQTVPPEIAAKIFTHCLSDSTSAPDPNTAPLLLGRICRDWRNLVQDCPQLWASLKIDQSRIPVSLIETWLSRAQSIPLILELCVPGLEDDDWDAAKFITVFQRHSQTWRDVTLDLPGEQLYLFGSDLPLPLLERLTMTDCFPEAALPCNAFRNAHALRQLTLARAVHPAVLQLPWTEITTFQSPSGSLLPEEFLTILQYTPNIVDCTVTLYNESESDGLPDVAQLAFLASLSLETLIPGALDVFDHISVLALRRLDLSSILFSGRVLVSRLHPFLSRPSCQLRELCIRIDGDKPREDHFIQLLETQPALERLDLVEGSLGLLIAICQRLSDGSPLLPRLTSLRASPHIYPASEITNTFPVMLDALADALTSRWVSDSFAQIQDCTLSWSGVVTDDLEKIVVAFRPRQKQLVALGINMNVVQ</sequence>